<feature type="non-terminal residue" evidence="1">
    <location>
        <position position="1"/>
    </location>
</feature>
<reference evidence="1" key="2">
    <citation type="submission" date="2016-06" db="EMBL/GenBank/DDBJ databases">
        <title>The genome of a short-lived fish provides insights into sex chromosome evolution and the genetic control of aging.</title>
        <authorList>
            <person name="Reichwald K."/>
            <person name="Felder M."/>
            <person name="Petzold A."/>
            <person name="Koch P."/>
            <person name="Groth M."/>
            <person name="Platzer M."/>
        </authorList>
    </citation>
    <scope>NUCLEOTIDE SEQUENCE</scope>
    <source>
        <tissue evidence="1">Brain</tissue>
    </source>
</reference>
<feature type="non-terminal residue" evidence="1">
    <location>
        <position position="46"/>
    </location>
</feature>
<protein>
    <submittedName>
        <fullName evidence="1">Si:dkey-177p2.16</fullName>
    </submittedName>
</protein>
<reference evidence="1" key="1">
    <citation type="submission" date="2016-05" db="EMBL/GenBank/DDBJ databases">
        <authorList>
            <person name="Lavstsen T."/>
            <person name="Jespersen J.S."/>
        </authorList>
    </citation>
    <scope>NUCLEOTIDE SEQUENCE</scope>
    <source>
        <tissue evidence="1">Brain</tissue>
    </source>
</reference>
<accession>A0A1A8EMI4</accession>
<dbReference type="AlphaFoldDB" id="A0A1A8EMI4"/>
<organism evidence="1">
    <name type="scientific">Nothobranchius korthausae</name>
    <dbReference type="NCBI Taxonomy" id="1143690"/>
    <lineage>
        <taxon>Eukaryota</taxon>
        <taxon>Metazoa</taxon>
        <taxon>Chordata</taxon>
        <taxon>Craniata</taxon>
        <taxon>Vertebrata</taxon>
        <taxon>Euteleostomi</taxon>
        <taxon>Actinopterygii</taxon>
        <taxon>Neopterygii</taxon>
        <taxon>Teleostei</taxon>
        <taxon>Neoteleostei</taxon>
        <taxon>Acanthomorphata</taxon>
        <taxon>Ovalentaria</taxon>
        <taxon>Atherinomorphae</taxon>
        <taxon>Cyprinodontiformes</taxon>
        <taxon>Nothobranchiidae</taxon>
        <taxon>Nothobranchius</taxon>
    </lineage>
</organism>
<proteinExistence type="predicted"/>
<gene>
    <name evidence="1" type="primary">SI:DKEY-177P2.16</name>
</gene>
<name>A0A1A8EMI4_9TELE</name>
<evidence type="ECO:0000313" key="1">
    <source>
        <dbReference type="EMBL" id="SBQ47746.1"/>
    </source>
</evidence>
<sequence length="46" mass="5109">AGVSHGFLDWGGCRGHHWPLGCAVIKPRGKRVYSGMCLKSRTCYYP</sequence>
<dbReference type="EMBL" id="HAEB01001271">
    <property type="protein sequence ID" value="SBQ47746.1"/>
    <property type="molecule type" value="Transcribed_RNA"/>
</dbReference>